<dbReference type="AlphaFoldDB" id="X1PMQ9"/>
<dbReference type="InterPro" id="IPR022310">
    <property type="entry name" value="NAD/GMP_synthase"/>
</dbReference>
<dbReference type="PANTHER" id="PTHR23090">
    <property type="entry name" value="NH 3 /GLUTAMINE-DEPENDENT NAD + SYNTHETASE"/>
    <property type="match status" value="1"/>
</dbReference>
<evidence type="ECO:0000256" key="2">
    <source>
        <dbReference type="ARBA" id="ARBA00022598"/>
    </source>
</evidence>
<dbReference type="SUPFAM" id="SSF52402">
    <property type="entry name" value="Adenine nucleotide alpha hydrolases-like"/>
    <property type="match status" value="1"/>
</dbReference>
<proteinExistence type="predicted"/>
<dbReference type="GO" id="GO:0005524">
    <property type="term" value="F:ATP binding"/>
    <property type="evidence" value="ECO:0007669"/>
    <property type="project" value="UniProtKB-KW"/>
</dbReference>
<dbReference type="GO" id="GO:0009435">
    <property type="term" value="P:NAD+ biosynthetic process"/>
    <property type="evidence" value="ECO:0007669"/>
    <property type="project" value="UniProtKB-UniPathway"/>
</dbReference>
<keyword evidence="3" id="KW-0547">Nucleotide-binding</keyword>
<keyword evidence="5" id="KW-0520">NAD</keyword>
<comment type="caution">
    <text evidence="7">The sequence shown here is derived from an EMBL/GenBank/DDBJ whole genome shotgun (WGS) entry which is preliminary data.</text>
</comment>
<keyword evidence="2" id="KW-0436">Ligase</keyword>
<dbReference type="Gene3D" id="3.40.50.620">
    <property type="entry name" value="HUPs"/>
    <property type="match status" value="1"/>
</dbReference>
<protein>
    <recommendedName>
        <fullName evidence="6">CN hydrolase domain-containing protein</fullName>
    </recommendedName>
</protein>
<evidence type="ECO:0000313" key="7">
    <source>
        <dbReference type="EMBL" id="GAI57123.1"/>
    </source>
</evidence>
<dbReference type="SUPFAM" id="SSF56317">
    <property type="entry name" value="Carbon-nitrogen hydrolase"/>
    <property type="match status" value="1"/>
</dbReference>
<dbReference type="GO" id="GO:0005737">
    <property type="term" value="C:cytoplasm"/>
    <property type="evidence" value="ECO:0007669"/>
    <property type="project" value="InterPro"/>
</dbReference>
<evidence type="ECO:0000256" key="1">
    <source>
        <dbReference type="ARBA" id="ARBA00004790"/>
    </source>
</evidence>
<name>X1PMQ9_9ZZZZ</name>
<dbReference type="Gene3D" id="3.60.110.10">
    <property type="entry name" value="Carbon-nitrogen hydrolase"/>
    <property type="match status" value="1"/>
</dbReference>
<organism evidence="7">
    <name type="scientific">marine sediment metagenome</name>
    <dbReference type="NCBI Taxonomy" id="412755"/>
    <lineage>
        <taxon>unclassified sequences</taxon>
        <taxon>metagenomes</taxon>
        <taxon>ecological metagenomes</taxon>
    </lineage>
</organism>
<dbReference type="InterPro" id="IPR014729">
    <property type="entry name" value="Rossmann-like_a/b/a_fold"/>
</dbReference>
<dbReference type="EMBL" id="BARV01034122">
    <property type="protein sequence ID" value="GAI57123.1"/>
    <property type="molecule type" value="Genomic_DNA"/>
</dbReference>
<comment type="pathway">
    <text evidence="1">Cofactor biosynthesis; NAD(+) biosynthesis.</text>
</comment>
<dbReference type="InterPro" id="IPR003010">
    <property type="entry name" value="C-N_Hydrolase"/>
</dbReference>
<sequence length="183" mass="20157">MVGGQDELVFDGNSLIINEKGALIAQGKQFEEELIVADLDVESVFRSQLHDPRRRKEIQLVKKQLGQTTKIEIPSECPAIAKPPLPPRQVERLDEPAEIYQALVLGTRDYVRKNGFKKVVIGLSGGVDSSLVAAIAVEVNEVRMILIGGLNPVAAAVESGIEVENHAMSTVVEYRDLIKFWDL</sequence>
<dbReference type="UniPathway" id="UPA00253"/>
<evidence type="ECO:0000256" key="5">
    <source>
        <dbReference type="ARBA" id="ARBA00023027"/>
    </source>
</evidence>
<feature type="domain" description="CN hydrolase" evidence="6">
    <location>
        <begin position="1"/>
        <end position="41"/>
    </location>
</feature>
<keyword evidence="4" id="KW-0067">ATP-binding</keyword>
<dbReference type="PROSITE" id="PS50263">
    <property type="entry name" value="CN_HYDROLASE"/>
    <property type="match status" value="1"/>
</dbReference>
<dbReference type="GO" id="GO:0004359">
    <property type="term" value="F:glutaminase activity"/>
    <property type="evidence" value="ECO:0007669"/>
    <property type="project" value="InterPro"/>
</dbReference>
<dbReference type="PANTHER" id="PTHR23090:SF9">
    <property type="entry name" value="GLUTAMINE-DEPENDENT NAD(+) SYNTHETASE"/>
    <property type="match status" value="1"/>
</dbReference>
<dbReference type="InterPro" id="IPR003694">
    <property type="entry name" value="NAD_synthase"/>
</dbReference>
<dbReference type="InterPro" id="IPR036526">
    <property type="entry name" value="C-N_Hydrolase_sf"/>
</dbReference>
<evidence type="ECO:0000256" key="3">
    <source>
        <dbReference type="ARBA" id="ARBA00022741"/>
    </source>
</evidence>
<dbReference type="Pfam" id="PF02540">
    <property type="entry name" value="NAD_synthase"/>
    <property type="match status" value="1"/>
</dbReference>
<evidence type="ECO:0000256" key="4">
    <source>
        <dbReference type="ARBA" id="ARBA00022840"/>
    </source>
</evidence>
<evidence type="ECO:0000259" key="6">
    <source>
        <dbReference type="PROSITE" id="PS50263"/>
    </source>
</evidence>
<gene>
    <name evidence="7" type="ORF">S06H3_53515</name>
</gene>
<accession>X1PMQ9</accession>
<dbReference type="GO" id="GO:0003952">
    <property type="term" value="F:NAD+ synthase (glutamine-hydrolyzing) activity"/>
    <property type="evidence" value="ECO:0007669"/>
    <property type="project" value="InterPro"/>
</dbReference>
<reference evidence="7" key="1">
    <citation type="journal article" date="2014" name="Front. Microbiol.">
        <title>High frequency of phylogenetically diverse reductive dehalogenase-homologous genes in deep subseafloor sedimentary metagenomes.</title>
        <authorList>
            <person name="Kawai M."/>
            <person name="Futagami T."/>
            <person name="Toyoda A."/>
            <person name="Takaki Y."/>
            <person name="Nishi S."/>
            <person name="Hori S."/>
            <person name="Arai W."/>
            <person name="Tsubouchi T."/>
            <person name="Morono Y."/>
            <person name="Uchiyama I."/>
            <person name="Ito T."/>
            <person name="Fujiyama A."/>
            <person name="Inagaki F."/>
            <person name="Takami H."/>
        </authorList>
    </citation>
    <scope>NUCLEOTIDE SEQUENCE</scope>
    <source>
        <strain evidence="7">Expedition CK06-06</strain>
    </source>
</reference>